<dbReference type="Proteomes" id="UP001368654">
    <property type="component" value="Unassembled WGS sequence"/>
</dbReference>
<keyword evidence="1" id="KW-1133">Transmembrane helix</keyword>
<keyword evidence="3" id="KW-1185">Reference proteome</keyword>
<accession>A0ABU8LUJ1</accession>
<feature type="transmembrane region" description="Helical" evidence="1">
    <location>
        <begin position="6"/>
        <end position="27"/>
    </location>
</feature>
<sequence length="55" mass="5955">MTAVAITFLILALVLVWGGLIVSALALRSRPEVERYPAGGIDDHREDDAPIVHDT</sequence>
<protein>
    <submittedName>
        <fullName evidence="2">Methionine/alanine import family NSS transporter small subunit</fullName>
    </submittedName>
</protein>
<keyword evidence="1" id="KW-0472">Membrane</keyword>
<reference evidence="2 3" key="1">
    <citation type="submission" date="2024-02" db="EMBL/GenBank/DDBJ databases">
        <authorList>
            <person name="Saticioglu I.B."/>
        </authorList>
    </citation>
    <scope>NUCLEOTIDE SEQUENCE [LARGE SCALE GENOMIC DNA]</scope>
    <source>
        <strain evidence="2 3">Mu-86</strain>
    </source>
</reference>
<dbReference type="NCBIfam" id="NF033493">
    <property type="entry name" value="MetS_like_NSS"/>
    <property type="match status" value="1"/>
</dbReference>
<organism evidence="2 3">
    <name type="scientific">Microbacterium marmarense</name>
    <dbReference type="NCBI Taxonomy" id="3122051"/>
    <lineage>
        <taxon>Bacteria</taxon>
        <taxon>Bacillati</taxon>
        <taxon>Actinomycetota</taxon>
        <taxon>Actinomycetes</taxon>
        <taxon>Micrococcales</taxon>
        <taxon>Microbacteriaceae</taxon>
        <taxon>Microbacterium</taxon>
    </lineage>
</organism>
<dbReference type="Pfam" id="PF16951">
    <property type="entry name" value="MaAIMP_sms"/>
    <property type="match status" value="1"/>
</dbReference>
<dbReference type="InterPro" id="IPR031596">
    <property type="entry name" value="MaAIMP_sms"/>
</dbReference>
<proteinExistence type="predicted"/>
<evidence type="ECO:0000313" key="3">
    <source>
        <dbReference type="Proteomes" id="UP001368654"/>
    </source>
</evidence>
<dbReference type="RefSeq" id="WP_337338335.1">
    <property type="nucleotide sequence ID" value="NZ_JBBDGL010000002.1"/>
</dbReference>
<keyword evidence="1" id="KW-0812">Transmembrane</keyword>
<name>A0ABU8LUJ1_9MICO</name>
<evidence type="ECO:0000313" key="2">
    <source>
        <dbReference type="EMBL" id="MEJ1155931.1"/>
    </source>
</evidence>
<comment type="caution">
    <text evidence="2">The sequence shown here is derived from an EMBL/GenBank/DDBJ whole genome shotgun (WGS) entry which is preliminary data.</text>
</comment>
<dbReference type="EMBL" id="JBBDGL010000002">
    <property type="protein sequence ID" value="MEJ1155931.1"/>
    <property type="molecule type" value="Genomic_DNA"/>
</dbReference>
<evidence type="ECO:0000256" key="1">
    <source>
        <dbReference type="SAM" id="Phobius"/>
    </source>
</evidence>
<gene>
    <name evidence="2" type="ORF">WDU96_10035</name>
</gene>